<dbReference type="RefSeq" id="WP_121099771.1">
    <property type="nucleotide sequence ID" value="NZ_RBII01000001.1"/>
</dbReference>
<evidence type="ECO:0008006" key="3">
    <source>
        <dbReference type="Google" id="ProtNLM"/>
    </source>
</evidence>
<keyword evidence="2" id="KW-1185">Reference proteome</keyword>
<protein>
    <recommendedName>
        <fullName evidence="3">Lipoprotein</fullName>
    </recommendedName>
</protein>
<sequence length="262" mass="29626">MRAVLLLSTLMTTACLQTEPETLPTLYIDDTSITAQSVIESAYDKAGGAFWVRPLSLSMEGYAVFYKDGVATLNERHSMWRVYDAAKMNAHQVDGMVRIESIRDGKPVINISFDGETTYTDAGPLPQSTSNKQWSSSFGFGVIRHALDDGYTMKRLADDLIDGRKAYIVEITDPSNGKTLFGISQDNYSILKVGFDTNKGWHERIYSNFFSNSDDEWVQPGRVRLYYNGIKSNEVIWTKYSVNDVLDTCLFKLPEETDCRQR</sequence>
<proteinExistence type="predicted"/>
<reference evidence="1 2" key="1">
    <citation type="submission" date="2018-10" db="EMBL/GenBank/DDBJ databases">
        <title>Genomic Encyclopedia of Type Strains, Phase IV (KMG-IV): sequencing the most valuable type-strain genomes for metagenomic binning, comparative biology and taxonomic classification.</title>
        <authorList>
            <person name="Goeker M."/>
        </authorList>
    </citation>
    <scope>NUCLEOTIDE SEQUENCE [LARGE SCALE GENOMIC DNA]</scope>
    <source>
        <strain evidence="1 2">DSM 22008</strain>
    </source>
</reference>
<dbReference type="AlphaFoldDB" id="A0A420WLP6"/>
<dbReference type="Proteomes" id="UP000282211">
    <property type="component" value="Unassembled WGS sequence"/>
</dbReference>
<dbReference type="OrthoDB" id="7620498at2"/>
<gene>
    <name evidence="1" type="ORF">DES40_1307</name>
</gene>
<dbReference type="Gene3D" id="2.50.20.10">
    <property type="entry name" value="Lipoprotein localisation LolA/LolB/LppX"/>
    <property type="match status" value="1"/>
</dbReference>
<organism evidence="1 2">
    <name type="scientific">Litorimonas taeanensis</name>
    <dbReference type="NCBI Taxonomy" id="568099"/>
    <lineage>
        <taxon>Bacteria</taxon>
        <taxon>Pseudomonadati</taxon>
        <taxon>Pseudomonadota</taxon>
        <taxon>Alphaproteobacteria</taxon>
        <taxon>Maricaulales</taxon>
        <taxon>Robiginitomaculaceae</taxon>
    </lineage>
</organism>
<name>A0A420WLP6_9PROT</name>
<accession>A0A420WLP6</accession>
<comment type="caution">
    <text evidence="1">The sequence shown here is derived from an EMBL/GenBank/DDBJ whole genome shotgun (WGS) entry which is preliminary data.</text>
</comment>
<dbReference type="EMBL" id="RBII01000001">
    <property type="protein sequence ID" value="RKQ71971.1"/>
    <property type="molecule type" value="Genomic_DNA"/>
</dbReference>
<evidence type="ECO:0000313" key="1">
    <source>
        <dbReference type="EMBL" id="RKQ71971.1"/>
    </source>
</evidence>
<dbReference type="InParanoid" id="A0A420WLP6"/>
<evidence type="ECO:0000313" key="2">
    <source>
        <dbReference type="Proteomes" id="UP000282211"/>
    </source>
</evidence>
<dbReference type="PROSITE" id="PS51257">
    <property type="entry name" value="PROKAR_LIPOPROTEIN"/>
    <property type="match status" value="1"/>
</dbReference>